<evidence type="ECO:0000256" key="1">
    <source>
        <dbReference type="SAM" id="MobiDB-lite"/>
    </source>
</evidence>
<dbReference type="AlphaFoldDB" id="E4XQC6"/>
<accession>E4XQC6</accession>
<gene>
    <name evidence="2" type="ORF">GSOID_T00017429001</name>
</gene>
<sequence>MERAFITRPESAEFRNDRKNLWRRLPIQYAAKFQTQFPREEEESLSLSSRRPDNEDSSEDTGSEGNIETIVYLAEDSEEDIPRLEGSSSDEEEDVPADGRDKEDSLTLPENLETDSEEEMSTSEEAMTSENKIDGASKTIYEDEKEKIQKEIKEDNNRMTEEEKDELRKYEENEVVHDQKVDKIIDHRRKKSTKKMILKKKEVNGKFKDEFKNRFPEELEKRHNKLMDNPKAVEELIRKNTEEEGDGFEIFQERRSEKMIRINTERSEEFAEEIPESETYSDWSEMSEMITDEEIALSRENSATDLPRIPEAKMLILEYLIADSAQTTEIIGRLAAKDGHLNRSELRVMMVNMLKATERMGTITSWARSLYPDGNDGKF</sequence>
<feature type="compositionally biased region" description="Acidic residues" evidence="1">
    <location>
        <begin position="112"/>
        <end position="122"/>
    </location>
</feature>
<name>E4XQC6_OIKDI</name>
<protein>
    <submittedName>
        <fullName evidence="2">Uncharacterized protein</fullName>
    </submittedName>
</protein>
<evidence type="ECO:0000313" key="3">
    <source>
        <dbReference type="Proteomes" id="UP000001307"/>
    </source>
</evidence>
<feature type="compositionally biased region" description="Basic and acidic residues" evidence="1">
    <location>
        <begin position="131"/>
        <end position="171"/>
    </location>
</feature>
<proteinExistence type="predicted"/>
<dbReference type="InParanoid" id="E4XQC6"/>
<feature type="region of interest" description="Disordered" evidence="1">
    <location>
        <begin position="32"/>
        <end position="171"/>
    </location>
</feature>
<reference evidence="2" key="1">
    <citation type="journal article" date="2010" name="Science">
        <title>Plasticity of animal genome architecture unmasked by rapid evolution of a pelagic tunicate.</title>
        <authorList>
            <person name="Denoeud F."/>
            <person name="Henriet S."/>
            <person name="Mungpakdee S."/>
            <person name="Aury J.M."/>
            <person name="Da Silva C."/>
            <person name="Brinkmann H."/>
            <person name="Mikhaleva J."/>
            <person name="Olsen L.C."/>
            <person name="Jubin C."/>
            <person name="Canestro C."/>
            <person name="Bouquet J.M."/>
            <person name="Danks G."/>
            <person name="Poulain J."/>
            <person name="Campsteijn C."/>
            <person name="Adamski M."/>
            <person name="Cross I."/>
            <person name="Yadetie F."/>
            <person name="Muffato M."/>
            <person name="Louis A."/>
            <person name="Butcher S."/>
            <person name="Tsagkogeorga G."/>
            <person name="Konrad A."/>
            <person name="Singh S."/>
            <person name="Jensen M.F."/>
            <person name="Cong E.H."/>
            <person name="Eikeseth-Otteraa H."/>
            <person name="Noel B."/>
            <person name="Anthouard V."/>
            <person name="Porcel B.M."/>
            <person name="Kachouri-Lafond R."/>
            <person name="Nishino A."/>
            <person name="Ugolini M."/>
            <person name="Chourrout P."/>
            <person name="Nishida H."/>
            <person name="Aasland R."/>
            <person name="Huzurbazar S."/>
            <person name="Westhof E."/>
            <person name="Delsuc F."/>
            <person name="Lehrach H."/>
            <person name="Reinhardt R."/>
            <person name="Weissenbach J."/>
            <person name="Roy S.W."/>
            <person name="Artiguenave F."/>
            <person name="Postlethwait J.H."/>
            <person name="Manak J.R."/>
            <person name="Thompson E.M."/>
            <person name="Jaillon O."/>
            <person name="Du Pasquier L."/>
            <person name="Boudinot P."/>
            <person name="Liberles D.A."/>
            <person name="Volff J.N."/>
            <person name="Philippe H."/>
            <person name="Lenhard B."/>
            <person name="Roest Crollius H."/>
            <person name="Wincker P."/>
            <person name="Chourrout D."/>
        </authorList>
    </citation>
    <scope>NUCLEOTIDE SEQUENCE [LARGE SCALE GENOMIC DNA]</scope>
</reference>
<evidence type="ECO:0000313" key="2">
    <source>
        <dbReference type="EMBL" id="CBY12012.1"/>
    </source>
</evidence>
<dbReference type="EMBL" id="FN653103">
    <property type="protein sequence ID" value="CBY12012.1"/>
    <property type="molecule type" value="Genomic_DNA"/>
</dbReference>
<organism evidence="2">
    <name type="scientific">Oikopleura dioica</name>
    <name type="common">Tunicate</name>
    <dbReference type="NCBI Taxonomy" id="34765"/>
    <lineage>
        <taxon>Eukaryota</taxon>
        <taxon>Metazoa</taxon>
        <taxon>Chordata</taxon>
        <taxon>Tunicata</taxon>
        <taxon>Appendicularia</taxon>
        <taxon>Copelata</taxon>
        <taxon>Oikopleuridae</taxon>
        <taxon>Oikopleura</taxon>
    </lineage>
</organism>
<dbReference type="Proteomes" id="UP000001307">
    <property type="component" value="Unassembled WGS sequence"/>
</dbReference>
<keyword evidence="3" id="KW-1185">Reference proteome</keyword>